<protein>
    <submittedName>
        <fullName evidence="2">Formyl transferase domain protein (Modular protein)</fullName>
    </submittedName>
</protein>
<dbReference type="AlphaFoldDB" id="I4EE33"/>
<comment type="caution">
    <text evidence="2">The sequence shown here is derived from an EMBL/GenBank/DDBJ whole genome shotgun (WGS) entry which is preliminary data.</text>
</comment>
<dbReference type="Gene3D" id="3.40.50.12230">
    <property type="match status" value="1"/>
</dbReference>
<organism evidence="2 3">
    <name type="scientific">Nitrolancea hollandica Lb</name>
    <dbReference type="NCBI Taxonomy" id="1129897"/>
    <lineage>
        <taxon>Bacteria</taxon>
        <taxon>Pseudomonadati</taxon>
        <taxon>Thermomicrobiota</taxon>
        <taxon>Thermomicrobia</taxon>
        <taxon>Sphaerobacterales</taxon>
        <taxon>Sphaerobacterineae</taxon>
        <taxon>Sphaerobacteraceae</taxon>
        <taxon>Nitrolancea</taxon>
    </lineage>
</organism>
<dbReference type="EMBL" id="CAGS01000080">
    <property type="protein sequence ID" value="CCF82945.1"/>
    <property type="molecule type" value="Genomic_DNA"/>
</dbReference>
<evidence type="ECO:0000313" key="2">
    <source>
        <dbReference type="EMBL" id="CCF82945.1"/>
    </source>
</evidence>
<dbReference type="InterPro" id="IPR036477">
    <property type="entry name" value="Formyl_transf_N_sf"/>
</dbReference>
<dbReference type="InterPro" id="IPR001555">
    <property type="entry name" value="GART_AS"/>
</dbReference>
<dbReference type="GO" id="GO:0005829">
    <property type="term" value="C:cytosol"/>
    <property type="evidence" value="ECO:0007669"/>
    <property type="project" value="TreeGrafter"/>
</dbReference>
<dbReference type="InterPro" id="IPR002376">
    <property type="entry name" value="Formyl_transf_N"/>
</dbReference>
<accession>I4EE33</accession>
<feature type="domain" description="Formyl transferase N-terminal" evidence="1">
    <location>
        <begin position="65"/>
        <end position="188"/>
    </location>
</feature>
<keyword evidence="3" id="KW-1185">Reference proteome</keyword>
<evidence type="ECO:0000259" key="1">
    <source>
        <dbReference type="Pfam" id="PF00551"/>
    </source>
</evidence>
<reference evidence="2 3" key="1">
    <citation type="journal article" date="2012" name="ISME J.">
        <title>Nitrification expanded: discovery, physiology and genomics of a nitrite-oxidizing bacterium from the phylum Chloroflexi.</title>
        <authorList>
            <person name="Sorokin D.Y."/>
            <person name="Lucker S."/>
            <person name="Vejmelkova D."/>
            <person name="Kostrikina N.A."/>
            <person name="Kleerebezem R."/>
            <person name="Rijpstra W.I."/>
            <person name="Damste J.S."/>
            <person name="Le Paslier D."/>
            <person name="Muyzer G."/>
            <person name="Wagner M."/>
            <person name="van Loosdrecht M.C."/>
            <person name="Daims H."/>
        </authorList>
    </citation>
    <scope>NUCLEOTIDE SEQUENCE [LARGE SCALE GENOMIC DNA]</scope>
    <source>
        <strain evidence="3">none</strain>
    </source>
</reference>
<dbReference type="Pfam" id="PF00551">
    <property type="entry name" value="Formyl_trans_N"/>
    <property type="match status" value="1"/>
</dbReference>
<sequence length="298" mass="32049">MSLGPLVSLIERGVEIRAVVIPAPRVHGRPVSPISSAIPRMSHAFLPLAVPGKSETIDQVAARHGIPVLQAGSLHHPRTIDTLRALEADVIAVSCFPKRLPPSLLEIAPLGALNLHPSLLPAYRGPDPLFWTFRDGERKSGVTVHLMTAELDAGDIVSRRAIDLPEGIGGDALEEQCAEIGGELLADAVWVLWEGTARRRSQDEREATYQPWPSTSDLVIDPGWSARRAFNFVRGVIPLGYTPVIETGTGRLAVSGALGFDEHAVLDKKIAIDGRELAVQCDPGVLYLTVSESGERDG</sequence>
<keyword evidence="2" id="KW-0808">Transferase</keyword>
<name>I4EE33_9BACT</name>
<dbReference type="GO" id="GO:0004479">
    <property type="term" value="F:methionyl-tRNA formyltransferase activity"/>
    <property type="evidence" value="ECO:0007669"/>
    <property type="project" value="TreeGrafter"/>
</dbReference>
<dbReference type="Proteomes" id="UP000004221">
    <property type="component" value="Unassembled WGS sequence"/>
</dbReference>
<dbReference type="SUPFAM" id="SSF53328">
    <property type="entry name" value="Formyltransferase"/>
    <property type="match status" value="1"/>
</dbReference>
<proteinExistence type="predicted"/>
<gene>
    <name evidence="2" type="ORF">NITHO_1700003</name>
</gene>
<dbReference type="PANTHER" id="PTHR11138:SF5">
    <property type="entry name" value="METHIONYL-TRNA FORMYLTRANSFERASE, MITOCHONDRIAL"/>
    <property type="match status" value="1"/>
</dbReference>
<dbReference type="PROSITE" id="PS00373">
    <property type="entry name" value="GART"/>
    <property type="match status" value="1"/>
</dbReference>
<dbReference type="PANTHER" id="PTHR11138">
    <property type="entry name" value="METHIONYL-TRNA FORMYLTRANSFERASE"/>
    <property type="match status" value="1"/>
</dbReference>
<evidence type="ECO:0000313" key="3">
    <source>
        <dbReference type="Proteomes" id="UP000004221"/>
    </source>
</evidence>